<dbReference type="NCBIfam" id="NF033542">
    <property type="entry name" value="transpos_IS110"/>
    <property type="match status" value="1"/>
</dbReference>
<dbReference type="AlphaFoldDB" id="A0A140DVV6"/>
<dbReference type="GO" id="GO:0006313">
    <property type="term" value="P:DNA transposition"/>
    <property type="evidence" value="ECO:0007669"/>
    <property type="project" value="InterPro"/>
</dbReference>
<dbReference type="GeneID" id="78478317"/>
<reference evidence="3 4" key="1">
    <citation type="journal article" date="2016" name="Gut Pathog.">
        <title>Whole genome sequencing of "Faecalibaculum rodentium" ALO17, isolated from C57BL/6J laboratory mouse feces.</title>
        <authorList>
            <person name="Lim S."/>
            <person name="Chang D.H."/>
            <person name="Ahn S."/>
            <person name="Kim B.C."/>
        </authorList>
    </citation>
    <scope>NUCLEOTIDE SEQUENCE [LARGE SCALE GENOMIC DNA]</scope>
    <source>
        <strain evidence="3 4">Alo17</strain>
    </source>
</reference>
<feature type="domain" description="Transposase IS116/IS110/IS902 C-terminal" evidence="2">
    <location>
        <begin position="278"/>
        <end position="361"/>
    </location>
</feature>
<sequence length="473" mass="54249">MAVRNRKPVCVGLDVHRNNVWACVTFKDPAKGKDGLVFVTKKFDSNHSDLASMCEWIYTTLPDLEDRPIDVYMESTGKYSTPVFDVCEEMGLKPHIVNPKHVRTIAGQKTDQKDCAWIAELGANGLLRESYIPVRELRESRRLSRSRTKLVQERGDTIRRIRNILTEANIRMDLVFSGIEGESARSVIEYLLTTEEPDLEEVKKRIRKSCRIMRFSTHKERKEKEEELRKAFAGAKFSSVQKFELENAYERVDRLTAQIQRYEQMMTEILEPFKSYLDLLDSIPGISGLSAMQILSETGTDMGQFKNEKHFISWCGLCPQSNQSNNKHKSVKIGKGGYYLKPVLIQCALNAVKHPYFKGKYEAIAARRGKKRALIAIARKMMVLAYHMFQTGEYFQERKKQIPAVLEKEQSEREQSMETSAEETDAPAIIRTAKEIVEMLQNTDDEMKHKIEQLLAQIGIAQCEYQTGAISTI</sequence>
<gene>
    <name evidence="3" type="ORF">AALO17_16490</name>
</gene>
<dbReference type="GO" id="GO:0004803">
    <property type="term" value="F:transposase activity"/>
    <property type="evidence" value="ECO:0007669"/>
    <property type="project" value="InterPro"/>
</dbReference>
<proteinExistence type="predicted"/>
<evidence type="ECO:0000259" key="1">
    <source>
        <dbReference type="Pfam" id="PF01548"/>
    </source>
</evidence>
<dbReference type="Pfam" id="PF02371">
    <property type="entry name" value="Transposase_20"/>
    <property type="match status" value="1"/>
</dbReference>
<feature type="domain" description="Transposase IS110-like N-terminal" evidence="1">
    <location>
        <begin position="11"/>
        <end position="168"/>
    </location>
</feature>
<organism evidence="3 4">
    <name type="scientific">Faecalibaculum rodentium</name>
    <dbReference type="NCBI Taxonomy" id="1702221"/>
    <lineage>
        <taxon>Bacteria</taxon>
        <taxon>Bacillati</taxon>
        <taxon>Bacillota</taxon>
        <taxon>Erysipelotrichia</taxon>
        <taxon>Erysipelotrichales</taxon>
        <taxon>Erysipelotrichaceae</taxon>
        <taxon>Faecalibaculum</taxon>
    </lineage>
</organism>
<evidence type="ECO:0000259" key="2">
    <source>
        <dbReference type="Pfam" id="PF02371"/>
    </source>
</evidence>
<dbReference type="InterPro" id="IPR047650">
    <property type="entry name" value="Transpos_IS110"/>
</dbReference>
<dbReference type="KEGG" id="fro:AALO17_16490"/>
<dbReference type="OrthoDB" id="9815354at2"/>
<protein>
    <submittedName>
        <fullName evidence="3">Uncharacterized protein</fullName>
    </submittedName>
</protein>
<dbReference type="PANTHER" id="PTHR33055:SF15">
    <property type="entry name" value="TRANSPOSASE-RELATED"/>
    <property type="match status" value="1"/>
</dbReference>
<dbReference type="PANTHER" id="PTHR33055">
    <property type="entry name" value="TRANSPOSASE FOR INSERTION SEQUENCE ELEMENT IS1111A"/>
    <property type="match status" value="1"/>
</dbReference>
<dbReference type="STRING" id="1702221.AALO17_16490"/>
<dbReference type="InterPro" id="IPR003346">
    <property type="entry name" value="Transposase_20"/>
</dbReference>
<dbReference type="Pfam" id="PF01548">
    <property type="entry name" value="DEDD_Tnp_IS110"/>
    <property type="match status" value="1"/>
</dbReference>
<accession>A0A140DVV6</accession>
<dbReference type="RefSeq" id="WP_067557638.1">
    <property type="nucleotide sequence ID" value="NZ_CP011391.1"/>
</dbReference>
<dbReference type="EMBL" id="CP011391">
    <property type="protein sequence ID" value="AMK54783.1"/>
    <property type="molecule type" value="Genomic_DNA"/>
</dbReference>
<dbReference type="InterPro" id="IPR002525">
    <property type="entry name" value="Transp_IS110-like_N"/>
</dbReference>
<keyword evidence="4" id="KW-1185">Reference proteome</keyword>
<dbReference type="Proteomes" id="UP000069771">
    <property type="component" value="Chromosome"/>
</dbReference>
<name>A0A140DVV6_9FIRM</name>
<evidence type="ECO:0000313" key="3">
    <source>
        <dbReference type="EMBL" id="AMK54783.1"/>
    </source>
</evidence>
<evidence type="ECO:0000313" key="4">
    <source>
        <dbReference type="Proteomes" id="UP000069771"/>
    </source>
</evidence>
<dbReference type="GO" id="GO:0003677">
    <property type="term" value="F:DNA binding"/>
    <property type="evidence" value="ECO:0007669"/>
    <property type="project" value="InterPro"/>
</dbReference>